<dbReference type="Proteomes" id="UP001172778">
    <property type="component" value="Unassembled WGS sequence"/>
</dbReference>
<dbReference type="EMBL" id="JARRAF010000002">
    <property type="protein sequence ID" value="MDK2122780.1"/>
    <property type="molecule type" value="Genomic_DNA"/>
</dbReference>
<protein>
    <submittedName>
        <fullName evidence="2">HD domain-containing phosphohydrolase</fullName>
    </submittedName>
</protein>
<evidence type="ECO:0000259" key="1">
    <source>
        <dbReference type="PROSITE" id="PS51832"/>
    </source>
</evidence>
<dbReference type="SMART" id="SM00471">
    <property type="entry name" value="HDc"/>
    <property type="match status" value="1"/>
</dbReference>
<dbReference type="InterPro" id="IPR037522">
    <property type="entry name" value="HD_GYP_dom"/>
</dbReference>
<dbReference type="PANTHER" id="PTHR45228:SF1">
    <property type="entry name" value="CYCLIC DI-GMP PHOSPHODIESTERASE TM_0186"/>
    <property type="match status" value="1"/>
</dbReference>
<feature type="domain" description="HD-GYP" evidence="1">
    <location>
        <begin position="42"/>
        <end position="239"/>
    </location>
</feature>
<dbReference type="InterPro" id="IPR003607">
    <property type="entry name" value="HD/PDEase_dom"/>
</dbReference>
<dbReference type="PANTHER" id="PTHR45228">
    <property type="entry name" value="CYCLIC DI-GMP PHOSPHODIESTERASE TM_0186-RELATED"/>
    <property type="match status" value="1"/>
</dbReference>
<dbReference type="Gene3D" id="1.10.3210.10">
    <property type="entry name" value="Hypothetical protein af1432"/>
    <property type="match status" value="1"/>
</dbReference>
<accession>A0ABT7DRT1</accession>
<dbReference type="InterPro" id="IPR052020">
    <property type="entry name" value="Cyclic_di-GMP/3'3'-cGAMP_PDE"/>
</dbReference>
<proteinExistence type="predicted"/>
<evidence type="ECO:0000313" key="3">
    <source>
        <dbReference type="Proteomes" id="UP001172778"/>
    </source>
</evidence>
<name>A0ABT7DRT1_9NEIS</name>
<keyword evidence="3" id="KW-1185">Reference proteome</keyword>
<dbReference type="PROSITE" id="PS51832">
    <property type="entry name" value="HD_GYP"/>
    <property type="match status" value="1"/>
</dbReference>
<dbReference type="SUPFAM" id="SSF109604">
    <property type="entry name" value="HD-domain/PDEase-like"/>
    <property type="match status" value="1"/>
</dbReference>
<evidence type="ECO:0000313" key="2">
    <source>
        <dbReference type="EMBL" id="MDK2122780.1"/>
    </source>
</evidence>
<sequence>MQTPYLGDDSFSFEESVIGALRQAASDQRMLYEELRDEFERQEDAGLQMMLRLASVAEFRNDESAAHIVRIGCLAEELARLAGWSSSWCTAIRMAAPLHDIGKLAIADATLLKPGPLTEAERVAVNRHCEVGAHLLSGSTSPVLKLAAEIARTHHEHFDGSGYPQGLQGREIPLSGRIVALVDFFDVLAMDRCYRPRYGDDQIFDMIVSRSGRQFDPTLVDLLIANAPHFRATRDHIGNKPVGVDILRRYQSLPR</sequence>
<gene>
    <name evidence="2" type="ORF">PZA18_01815</name>
</gene>
<comment type="caution">
    <text evidence="2">The sequence shown here is derived from an EMBL/GenBank/DDBJ whole genome shotgun (WGS) entry which is preliminary data.</text>
</comment>
<reference evidence="2" key="1">
    <citation type="submission" date="2023-03" db="EMBL/GenBank/DDBJ databases">
        <title>Chitinimonas shenzhenensis gen. nov., sp. nov., a novel member of family Burkholderiaceae isolated from activated sludge collected in Shen Zhen, China.</title>
        <authorList>
            <person name="Wang X."/>
        </authorList>
    </citation>
    <scope>NUCLEOTIDE SEQUENCE</scope>
    <source>
        <strain evidence="2">DQS-5</strain>
    </source>
</reference>
<dbReference type="CDD" id="cd00077">
    <property type="entry name" value="HDc"/>
    <property type="match status" value="1"/>
</dbReference>
<dbReference type="RefSeq" id="WP_284099069.1">
    <property type="nucleotide sequence ID" value="NZ_JARRAF010000002.1"/>
</dbReference>
<dbReference type="Pfam" id="PF13487">
    <property type="entry name" value="HD_5"/>
    <property type="match status" value="1"/>
</dbReference>
<organism evidence="2 3">
    <name type="scientific">Parachitinimonas caeni</name>
    <dbReference type="NCBI Taxonomy" id="3031301"/>
    <lineage>
        <taxon>Bacteria</taxon>
        <taxon>Pseudomonadati</taxon>
        <taxon>Pseudomonadota</taxon>
        <taxon>Betaproteobacteria</taxon>
        <taxon>Neisseriales</taxon>
        <taxon>Chitinibacteraceae</taxon>
        <taxon>Parachitinimonas</taxon>
    </lineage>
</organism>